<keyword evidence="4" id="KW-0106">Calcium</keyword>
<dbReference type="Proteomes" id="UP000593580">
    <property type="component" value="Chromosome"/>
</dbReference>
<feature type="domain" description="Cadherin" evidence="8">
    <location>
        <begin position="814"/>
        <end position="905"/>
    </location>
</feature>
<evidence type="ECO:0000313" key="9">
    <source>
        <dbReference type="EMBL" id="QOP45170.1"/>
    </source>
</evidence>
<keyword evidence="5" id="KW-0130">Cell adhesion</keyword>
<evidence type="ECO:0000256" key="6">
    <source>
        <dbReference type="ARBA" id="ARBA00022989"/>
    </source>
</evidence>
<gene>
    <name evidence="9" type="ORF">FM071_02250</name>
</gene>
<feature type="domain" description="Cadherin" evidence="8">
    <location>
        <begin position="202"/>
        <end position="293"/>
    </location>
</feature>
<dbReference type="KEGG" id="spal:FM071_02250"/>
<organism evidence="9 10">
    <name type="scientific">Sulfurimonas paralvinellae</name>
    <dbReference type="NCBI Taxonomy" id="317658"/>
    <lineage>
        <taxon>Bacteria</taxon>
        <taxon>Pseudomonadati</taxon>
        <taxon>Campylobacterota</taxon>
        <taxon>Epsilonproteobacteria</taxon>
        <taxon>Campylobacterales</taxon>
        <taxon>Sulfurimonadaceae</taxon>
        <taxon>Sulfurimonas</taxon>
    </lineage>
</organism>
<dbReference type="SMART" id="SM00112">
    <property type="entry name" value="CA"/>
    <property type="match status" value="16"/>
</dbReference>
<dbReference type="GO" id="GO:0005911">
    <property type="term" value="C:cell-cell junction"/>
    <property type="evidence" value="ECO:0007669"/>
    <property type="project" value="TreeGrafter"/>
</dbReference>
<dbReference type="EMBL" id="CP041406">
    <property type="protein sequence ID" value="QOP45170.1"/>
    <property type="molecule type" value="Genomic_DNA"/>
</dbReference>
<feature type="domain" description="Cadherin" evidence="8">
    <location>
        <begin position="1222"/>
        <end position="1313"/>
    </location>
</feature>
<evidence type="ECO:0000256" key="1">
    <source>
        <dbReference type="ARBA" id="ARBA00004370"/>
    </source>
</evidence>
<dbReference type="GO" id="GO:0007156">
    <property type="term" value="P:homophilic cell adhesion via plasma membrane adhesion molecules"/>
    <property type="evidence" value="ECO:0007669"/>
    <property type="project" value="InterPro"/>
</dbReference>
<dbReference type="Gene3D" id="3.10.20.90">
    <property type="entry name" value="Phosphatidylinositol 3-kinase Catalytic Subunit, Chain A, domain 1"/>
    <property type="match status" value="16"/>
</dbReference>
<evidence type="ECO:0000259" key="8">
    <source>
        <dbReference type="PROSITE" id="PS50268"/>
    </source>
</evidence>
<evidence type="ECO:0000256" key="4">
    <source>
        <dbReference type="ARBA" id="ARBA00022837"/>
    </source>
</evidence>
<evidence type="ECO:0000256" key="3">
    <source>
        <dbReference type="ARBA" id="ARBA00022737"/>
    </source>
</evidence>
<accession>A0A7M1B681</accession>
<comment type="subcellular location">
    <subcellularLocation>
        <location evidence="1">Membrane</location>
    </subcellularLocation>
</comment>
<evidence type="ECO:0000256" key="7">
    <source>
        <dbReference type="ARBA" id="ARBA00023136"/>
    </source>
</evidence>
<feature type="domain" description="Cadherin" evidence="8">
    <location>
        <begin position="1120"/>
        <end position="1211"/>
    </location>
</feature>
<dbReference type="InterPro" id="IPR050971">
    <property type="entry name" value="Cadherin-domain_protein"/>
</dbReference>
<keyword evidence="6" id="KW-1133">Transmembrane helix</keyword>
<dbReference type="GO" id="GO:0005509">
    <property type="term" value="F:calcium ion binding"/>
    <property type="evidence" value="ECO:0007669"/>
    <property type="project" value="InterPro"/>
</dbReference>
<dbReference type="RefSeq" id="WP_193111418.1">
    <property type="nucleotide sequence ID" value="NZ_CP041406.1"/>
</dbReference>
<protein>
    <recommendedName>
        <fullName evidence="8">Cadherin domain-containing protein</fullName>
    </recommendedName>
</protein>
<feature type="domain" description="Cadherin" evidence="8">
    <location>
        <begin position="508"/>
        <end position="599"/>
    </location>
</feature>
<feature type="domain" description="Cadherin" evidence="8">
    <location>
        <begin position="1426"/>
        <end position="1517"/>
    </location>
</feature>
<feature type="domain" description="Cadherin" evidence="8">
    <location>
        <begin position="610"/>
        <end position="701"/>
    </location>
</feature>
<proteinExistence type="predicted"/>
<dbReference type="InterPro" id="IPR002126">
    <property type="entry name" value="Cadherin-like_dom"/>
</dbReference>
<keyword evidence="7" id="KW-0472">Membrane</keyword>
<feature type="domain" description="Cadherin" evidence="8">
    <location>
        <begin position="1324"/>
        <end position="1415"/>
    </location>
</feature>
<feature type="domain" description="Cadherin" evidence="8">
    <location>
        <begin position="1528"/>
        <end position="1619"/>
    </location>
</feature>
<keyword evidence="2" id="KW-0812">Transmembrane</keyword>
<feature type="domain" description="Cadherin" evidence="8">
    <location>
        <begin position="1018"/>
        <end position="1109"/>
    </location>
</feature>
<keyword evidence="10" id="KW-1185">Reference proteome</keyword>
<dbReference type="PANTHER" id="PTHR24025">
    <property type="entry name" value="DESMOGLEIN FAMILY MEMBER"/>
    <property type="match status" value="1"/>
</dbReference>
<dbReference type="GO" id="GO:0016020">
    <property type="term" value="C:membrane"/>
    <property type="evidence" value="ECO:0007669"/>
    <property type="project" value="UniProtKB-SubCell"/>
</dbReference>
<feature type="domain" description="Cadherin" evidence="8">
    <location>
        <begin position="304"/>
        <end position="395"/>
    </location>
</feature>
<feature type="domain" description="Cadherin" evidence="8">
    <location>
        <begin position="1630"/>
        <end position="1721"/>
    </location>
</feature>
<evidence type="ECO:0000256" key="5">
    <source>
        <dbReference type="ARBA" id="ARBA00022889"/>
    </source>
</evidence>
<dbReference type="PROSITE" id="PS50268">
    <property type="entry name" value="CADHERIN_2"/>
    <property type="match status" value="16"/>
</dbReference>
<feature type="domain" description="Cadherin" evidence="8">
    <location>
        <begin position="712"/>
        <end position="803"/>
    </location>
</feature>
<sequence length="1833" mass="181312">MKVIIATVKEVSGKFFAKDEHGNVKELHVGDTISKDMLVYGADGNSADAHIKIAMLNLEQALELTGLEKQLFDLSLIQDGNNLDEFISPNSVDKALDKTGVYAEDGATDKEEKDGTINDDETAAGSEAVVGHLQEDQFAARDNDFVDVQSTLRDVQFDSADNGVNIDGTPVLLDDESISSPADTDTNEPLTLTVTPVDGPFVEDSTNAGDTVATSTANDPDGGDITYTIDDTTNYAIDASTGTVTLTAAGAAVVNGGGNLPDFTVTAASTTGQTSSATANVNPADTDTNEPLTLTVTPVDGPFVEDSTNAGDTVATSTANDPDGGDITYTIDDTTNYAIDASTGTVTLTAAGAAVVNGGGNLPDFTVTAASTTGQTSSATANVNPADTDTNEPLTLTVTPVDGPFVEDSTNAGDTVATSTANDPDGGDITYTIDDTTNYAIDASTGTVTLTAAGAAVVNGGGNLPDFTVTAASTTGQTSSATANVNPADTDTNEPLTLTVTPVDGPFVEDSTNAGDTVATSTANDPDGGDITYTIDDTTNYAIDASTGTVTLTAAGAAVVNGGGNLPDFTVTAASTTGQTSSATANVNPADTDTNEPLTLTVTPVDGPFVEDSTNAGDTVATSTANDPDGGDITYTIDDTTNYAIDASTGTVTLTAAGAAVVNGGGNLPDFTVTAASTTGQTSSATANVNPADTDTNEPLTLTVTPVDGPFVEDSTNAGDTVATSTANDPDGGDITYTIDDTTNYAIDASTGTVTLTAAGAAVVNGGGNLPDFTVTAASTTGQTSSATANVNPADTDTNEPLTLTVTPVDGPFVEDSTNAGDTVATSTANDPDGGDITYTIDDTTNYAIDASTGTVTLTAAGAAVVNGGGNLPDFTVTAASTTGQTSSATANVNPADTDTNEPLTLTVTPVDGPFVEDSTNAGDTVATSTANDPDGGDITYTIDDTTNYAIDASTGTVTLTAAGAAVVNGGGNLPDFTVTAASTTGQTSSATANVNPADTDTNEPLTLTVTPVDGPFVEDSTNAGDTVATSTANDPDGGDITYTIDDTTNYAIDASTGTVTLTAAGAAVVNGGGNLPDFTVTAASTTGQTSSATANVNPADTDTNEPLTLTVTPVDGPFVEDSTNAGDTVATSTANDPDGGDITYTIDDTTNYAIDASTGTVTLTAAGAAVVNGGGNLPDFTVTAASTTGQTSSATANVNPADTDTNEPLTLTVTPVDGPFVEDSTNAGDTVATSTANDPDGGDITYTIDDTTNYAIDASTGTVTLTAAGAAVVNGGGNLPDFTVTAASTTGQTSSATANVNPADTDTNEPLTLTVTPVDGPFVEDSTNAGDTVATSTANDPDGGDITYTIDDTTNYAIDASTGTVTLTAAGAAVVNGGGNLPDFTVTAASTTGQTSSATANVNPADTDTNEPLTLTVTPVDGPFVEDSTNAGDTVATSTANDPDGGDITYTIDDTTNYAIDASTGTVTLTAAGAAVVNGGGNLPDFTVTAASTTGQTSSATANVNPADTDTNEPLTLTVTPVDGPFVEDSTNAGDTVATSTANDPDGGDITYTIDDTTNYAIDASTGTVTLTAAGAAVVNGGGNLPDFTVTAASTTGQTSSATANVNPADTDTNEPLTLTVTPVDGPFVEDSTNAGDTVATSTANDPDGGDITYTIDDTTNYAIDASTGTVTLTAAGAAVVNGGGNLPDFTVTAASTTGQTSSATANVNPADTDTNEPLTLTVTPVDGPFVEDSTNAGDTVATSTANDPDGGDITYTIDDTTNYAIDASTGTVTLTAAGAAVVNGGGNLPDFTVTAASTTGQTSSATANVNPADTDTNEPLTLTVTPVDVHS</sequence>
<feature type="domain" description="Cadherin" evidence="8">
    <location>
        <begin position="916"/>
        <end position="1007"/>
    </location>
</feature>
<reference evidence="9 10" key="1">
    <citation type="submission" date="2019-07" db="EMBL/GenBank/DDBJ databases">
        <title>Sulfurimonas paralvinellae sp. nov., a novel mesophilic, hydrogen- and sulfur-oxidizing chemolithoautotroph within the Epsilonproteo- bacteria isolated from a deep-sea hydrothermal vent polychaete nest, reclassification of Thiomicrospira denitrificans as Sulfurimonas denitrificans comb. nov. and emended description of the genus Sulfurimonas.</title>
        <authorList>
            <person name="Wang S."/>
            <person name="Jiang L."/>
            <person name="Shao Z."/>
        </authorList>
    </citation>
    <scope>NUCLEOTIDE SEQUENCE [LARGE SCALE GENOMIC DNA]</scope>
    <source>
        <strain evidence="9 10">GO25</strain>
    </source>
</reference>
<feature type="domain" description="Cadherin" evidence="8">
    <location>
        <begin position="406"/>
        <end position="497"/>
    </location>
</feature>
<evidence type="ECO:0000313" key="10">
    <source>
        <dbReference type="Proteomes" id="UP000593580"/>
    </source>
</evidence>
<dbReference type="PANTHER" id="PTHR24025:SF23">
    <property type="entry name" value="NEURAL-CADHERIN"/>
    <property type="match status" value="1"/>
</dbReference>
<name>A0A7M1B681_9BACT</name>
<keyword evidence="3" id="KW-0677">Repeat</keyword>
<evidence type="ECO:0000256" key="2">
    <source>
        <dbReference type="ARBA" id="ARBA00022692"/>
    </source>
</evidence>
<feature type="domain" description="Cadherin" evidence="8">
    <location>
        <begin position="1732"/>
        <end position="1823"/>
    </location>
</feature>